<dbReference type="EMBL" id="KB020678">
    <property type="protein sequence ID" value="ELA32909.1"/>
    <property type="molecule type" value="Genomic_DNA"/>
</dbReference>
<feature type="compositionally biased region" description="Polar residues" evidence="1">
    <location>
        <begin position="199"/>
        <end position="215"/>
    </location>
</feature>
<feature type="compositionally biased region" description="Polar residues" evidence="1">
    <location>
        <begin position="394"/>
        <end position="406"/>
    </location>
</feature>
<organism evidence="2">
    <name type="scientific">Colletotrichum fructicola (strain Nara gc5)</name>
    <name type="common">Anthracnose fungus</name>
    <name type="synonym">Colletotrichum gloeosporioides (strain Nara gc5)</name>
    <dbReference type="NCBI Taxonomy" id="1213859"/>
    <lineage>
        <taxon>Eukaryota</taxon>
        <taxon>Fungi</taxon>
        <taxon>Dikarya</taxon>
        <taxon>Ascomycota</taxon>
        <taxon>Pezizomycotina</taxon>
        <taxon>Sordariomycetes</taxon>
        <taxon>Hypocreomycetidae</taxon>
        <taxon>Glomerellales</taxon>
        <taxon>Glomerellaceae</taxon>
        <taxon>Colletotrichum</taxon>
        <taxon>Colletotrichum gloeosporioides species complex</taxon>
    </lineage>
</organism>
<feature type="compositionally biased region" description="Basic and acidic residues" evidence="1">
    <location>
        <begin position="305"/>
        <end position="314"/>
    </location>
</feature>
<feature type="compositionally biased region" description="Acidic residues" evidence="1">
    <location>
        <begin position="719"/>
        <end position="728"/>
    </location>
</feature>
<feature type="region of interest" description="Disordered" evidence="1">
    <location>
        <begin position="120"/>
        <end position="324"/>
    </location>
</feature>
<name>L2G2N3_COLFN</name>
<feature type="region of interest" description="Disordered" evidence="1">
    <location>
        <begin position="698"/>
        <end position="740"/>
    </location>
</feature>
<accession>L2G2N3</accession>
<feature type="region of interest" description="Disordered" evidence="1">
    <location>
        <begin position="394"/>
        <end position="424"/>
    </location>
</feature>
<protein>
    <submittedName>
        <fullName evidence="2">Uncharacterized protein</fullName>
    </submittedName>
</protein>
<proteinExistence type="predicted"/>
<sequence length="877" mass="95941">MPFKLFSRWTGRKLTPTSPQPSQSGFNYTSTSTITLAKASSAPPKLTTAYARDVPLELHTQGIRETLDCLRGGESSEALLALRRLQNEAEKRARSNRNEADTILRALNIVRGITSWRPEVTQAESGQDLYRDESSSSSDEQKIAKQQEEVTAPPAEGNKMNVGTDGTSRSHRTKDKMKNGKTLGDGSGSRPSLRRISSETEGATSLSSRRSFQQETMRDALPRVPTDGRSENPGSLSTSMMMLAESPIDTSEEDYRENSARSMRHVLDTYRNPGPSSPPASATSSEYSDEEVNISDFPRPPTALDWHENKRETSPTESPIADSSVEEFVAHEEQINAEIGHADAVEIFGEPASERKPKELDNGNQITLSPGTYSFIQGGKTMTITVRGSDQVQVGYTNPPSPSNVDQDILGDDQEPSSATTDGSIDDLLEHYSESSSSSEGDVLTPVDVPLPETLTQGIDLPPFFPNAPNAQGPLAVIRAGLSLPETATHKEIQDHIACNSTILRYLALHVIPSPDINPVEQLTDLHELALASQDGKTEYTRLLQAIRSVYWDSGPVIEMLSFVDAFASPNDLRRRHRILPAFRKIRAADSQRKGCLTSTEIHTLSKHGLSLYDLVSIADLPKVISHGLMGRLIEAAATGVLETLKECDILNEDGALLELLSAVDGKATTPESIERKKSVVGTPSRLRFCENVASTEGLEKNDTAGEAVRSTWSVSSESSDDDDDEEHYDTQEDSSMSDSQLNDYETFFKSIQNSAPSSPDPSLDDKSEAPIINRRPMLARSTGGFRAIDATSVSVDEETKKSFELSRFFEEIGTNPVVIDTETISTQFLHPFLQDALSHDGTAHKLSLHPFLQETDDISQDLTTYWGVNLGGILDA</sequence>
<evidence type="ECO:0000313" key="2">
    <source>
        <dbReference type="EMBL" id="ELA32909.1"/>
    </source>
</evidence>
<feature type="compositionally biased region" description="Basic and acidic residues" evidence="1">
    <location>
        <begin position="129"/>
        <end position="148"/>
    </location>
</feature>
<feature type="region of interest" description="Disordered" evidence="1">
    <location>
        <begin position="752"/>
        <end position="772"/>
    </location>
</feature>
<gene>
    <name evidence="2" type="ORF">CGGC5_7110</name>
</gene>
<dbReference type="HOGENOM" id="CLU_328176_0_0_1"/>
<dbReference type="AlphaFoldDB" id="L2G2N3"/>
<evidence type="ECO:0000256" key="1">
    <source>
        <dbReference type="SAM" id="MobiDB-lite"/>
    </source>
</evidence>
<feature type="compositionally biased region" description="Basic and acidic residues" evidence="1">
    <location>
        <begin position="216"/>
        <end position="230"/>
    </location>
</feature>
<feature type="region of interest" description="Disordered" evidence="1">
    <location>
        <begin position="1"/>
        <end position="26"/>
    </location>
</feature>
<feature type="compositionally biased region" description="Polar residues" evidence="1">
    <location>
        <begin position="15"/>
        <end position="26"/>
    </location>
</feature>
<reference evidence="2" key="1">
    <citation type="submission" date="2012-08" db="EMBL/GenBank/DDBJ databases">
        <title>Genome analysis of Colletotrichum orbiculare and Colletotrichum fructicola.</title>
        <authorList>
            <person name="Gan P.H.P."/>
            <person name="Ikeda K."/>
            <person name="Irieda H."/>
            <person name="Narusaka M."/>
            <person name="O'Connell R.J."/>
            <person name="Narusaka Y."/>
            <person name="Takano Y."/>
            <person name="Kubo Y."/>
            <person name="Shirasu K."/>
        </authorList>
    </citation>
    <scope>NUCLEOTIDE SEQUENCE</scope>
    <source>
        <strain evidence="2">Nara gc5</strain>
    </source>
</reference>
<dbReference type="STRING" id="1213859.L2G2N3"/>